<dbReference type="PANTHER" id="PTHR30460">
    <property type="entry name" value="MODERATE CONDUCTANCE MECHANOSENSITIVE CHANNEL YBIO"/>
    <property type="match status" value="1"/>
</dbReference>
<dbReference type="InterPro" id="IPR011066">
    <property type="entry name" value="MscS_channel_C_sf"/>
</dbReference>
<reference evidence="10 11" key="1">
    <citation type="submission" date="2024-04" db="EMBL/GenBank/DDBJ databases">
        <title>Human intestinal bacterial collection.</title>
        <authorList>
            <person name="Pauvert C."/>
            <person name="Hitch T.C.A."/>
            <person name="Clavel T."/>
        </authorList>
    </citation>
    <scope>NUCLEOTIDE SEQUENCE [LARGE SCALE GENOMIC DNA]</scope>
    <source>
        <strain evidence="10 11">CLA-SR-H026</strain>
    </source>
</reference>
<evidence type="ECO:0000256" key="2">
    <source>
        <dbReference type="ARBA" id="ARBA00008017"/>
    </source>
</evidence>
<dbReference type="InterPro" id="IPR045276">
    <property type="entry name" value="YbiO_bact"/>
</dbReference>
<evidence type="ECO:0000313" key="10">
    <source>
        <dbReference type="EMBL" id="MEQ3353621.1"/>
    </source>
</evidence>
<dbReference type="RefSeq" id="WP_349053896.1">
    <property type="nucleotide sequence ID" value="NZ_JBBNPS010000010.1"/>
</dbReference>
<keyword evidence="5 7" id="KW-1133">Transmembrane helix</keyword>
<organism evidence="10 11">
    <name type="scientific">Aedoeadaptatus acetigenes</name>
    <dbReference type="NCBI Taxonomy" id="2981723"/>
    <lineage>
        <taxon>Bacteria</taxon>
        <taxon>Bacillati</taxon>
        <taxon>Bacillota</taxon>
        <taxon>Tissierellia</taxon>
        <taxon>Tissierellales</taxon>
        <taxon>Peptoniphilaceae</taxon>
        <taxon>Aedoeadaptatus</taxon>
    </lineage>
</organism>
<dbReference type="Gene3D" id="3.30.70.100">
    <property type="match status" value="1"/>
</dbReference>
<evidence type="ECO:0000313" key="11">
    <source>
        <dbReference type="Proteomes" id="UP001481872"/>
    </source>
</evidence>
<gene>
    <name evidence="10" type="ORF">AAA081_04800</name>
</gene>
<dbReference type="InterPro" id="IPR023408">
    <property type="entry name" value="MscS_beta-dom_sf"/>
</dbReference>
<keyword evidence="3" id="KW-1003">Cell membrane</keyword>
<dbReference type="Gene3D" id="1.10.287.1260">
    <property type="match status" value="1"/>
</dbReference>
<feature type="transmembrane region" description="Helical" evidence="7">
    <location>
        <begin position="63"/>
        <end position="84"/>
    </location>
</feature>
<dbReference type="InterPro" id="IPR011014">
    <property type="entry name" value="MscS_channel_TM-2"/>
</dbReference>
<keyword evidence="11" id="KW-1185">Reference proteome</keyword>
<dbReference type="Gene3D" id="2.30.30.60">
    <property type="match status" value="1"/>
</dbReference>
<accession>A0ABV1J827</accession>
<feature type="domain" description="Mechanosensitive ion channel transmembrane helices 2/3" evidence="9">
    <location>
        <begin position="71"/>
        <end position="110"/>
    </location>
</feature>
<protein>
    <submittedName>
        <fullName evidence="10">Mechanosensitive ion channel family protein</fullName>
    </submittedName>
</protein>
<name>A0ABV1J827_9FIRM</name>
<dbReference type="SUPFAM" id="SSF82689">
    <property type="entry name" value="Mechanosensitive channel protein MscS (YggB), C-terminal domain"/>
    <property type="match status" value="1"/>
</dbReference>
<dbReference type="PANTHER" id="PTHR30460:SF0">
    <property type="entry name" value="MODERATE CONDUCTANCE MECHANOSENSITIVE CHANNEL YBIO"/>
    <property type="match status" value="1"/>
</dbReference>
<dbReference type="Pfam" id="PF00924">
    <property type="entry name" value="MS_channel_2nd"/>
    <property type="match status" value="1"/>
</dbReference>
<keyword evidence="6 7" id="KW-0472">Membrane</keyword>
<comment type="caution">
    <text evidence="10">The sequence shown here is derived from an EMBL/GenBank/DDBJ whole genome shotgun (WGS) entry which is preliminary data.</text>
</comment>
<evidence type="ECO:0000256" key="4">
    <source>
        <dbReference type="ARBA" id="ARBA00022692"/>
    </source>
</evidence>
<keyword evidence="4 7" id="KW-0812">Transmembrane</keyword>
<dbReference type="SUPFAM" id="SSF82861">
    <property type="entry name" value="Mechanosensitive channel protein MscS (YggB), transmembrane region"/>
    <property type="match status" value="1"/>
</dbReference>
<proteinExistence type="inferred from homology"/>
<comment type="similarity">
    <text evidence="2">Belongs to the MscS (TC 1.A.23) family.</text>
</comment>
<evidence type="ECO:0000256" key="7">
    <source>
        <dbReference type="SAM" id="Phobius"/>
    </source>
</evidence>
<dbReference type="SUPFAM" id="SSF50182">
    <property type="entry name" value="Sm-like ribonucleoproteins"/>
    <property type="match status" value="1"/>
</dbReference>
<evidence type="ECO:0000256" key="1">
    <source>
        <dbReference type="ARBA" id="ARBA00004651"/>
    </source>
</evidence>
<comment type="subcellular location">
    <subcellularLocation>
        <location evidence="1">Cell membrane</location>
        <topology evidence="1">Multi-pass membrane protein</topology>
    </subcellularLocation>
</comment>
<dbReference type="EMBL" id="JBBNPS010000010">
    <property type="protein sequence ID" value="MEQ3353621.1"/>
    <property type="molecule type" value="Genomic_DNA"/>
</dbReference>
<evidence type="ECO:0000256" key="3">
    <source>
        <dbReference type="ARBA" id="ARBA00022475"/>
    </source>
</evidence>
<evidence type="ECO:0000256" key="5">
    <source>
        <dbReference type="ARBA" id="ARBA00022989"/>
    </source>
</evidence>
<dbReference type="Pfam" id="PF21088">
    <property type="entry name" value="MS_channel_1st"/>
    <property type="match status" value="1"/>
</dbReference>
<evidence type="ECO:0000259" key="9">
    <source>
        <dbReference type="Pfam" id="PF21088"/>
    </source>
</evidence>
<feature type="transmembrane region" description="Helical" evidence="7">
    <location>
        <begin position="20"/>
        <end position="42"/>
    </location>
</feature>
<dbReference type="InterPro" id="IPR010920">
    <property type="entry name" value="LSM_dom_sf"/>
</dbReference>
<dbReference type="Proteomes" id="UP001481872">
    <property type="component" value="Unassembled WGS sequence"/>
</dbReference>
<evidence type="ECO:0000256" key="6">
    <source>
        <dbReference type="ARBA" id="ARBA00023136"/>
    </source>
</evidence>
<sequence length="278" mass="30397">MAEVKAFLFTAPGKLSIPGMILSGIILFFVSRIAVSLIGTALGKYIANREQKEVRNKRRVITLTHLAGSASKYAIYGVALLIFLNLCRVNTSTLIATAGIGSLAIAMGAQEIIKDFLNGFFIIFDDQFAVGEYVECADKKGYVASLGFRATVIRDFDGTLHTIPNSAIRIVTNRGRGRKRAKVVVPIDRSEDPDRAIAAIDGAAKSLKEIYPNATTEVWGVTDFIANGYEITVVAWDEARYQFDLEYDLRKAIAKAMNAQNINIPIARYAGPLKGEVK</sequence>
<evidence type="ECO:0000259" key="8">
    <source>
        <dbReference type="Pfam" id="PF00924"/>
    </source>
</evidence>
<feature type="domain" description="Mechanosensitive ion channel MscS" evidence="8">
    <location>
        <begin position="112"/>
        <end position="172"/>
    </location>
</feature>
<dbReference type="InterPro" id="IPR049142">
    <property type="entry name" value="MS_channel_1st"/>
</dbReference>
<dbReference type="InterPro" id="IPR006685">
    <property type="entry name" value="MscS_channel_2nd"/>
</dbReference>